<dbReference type="SUPFAM" id="SSF51735">
    <property type="entry name" value="NAD(P)-binding Rossmann-fold domains"/>
    <property type="match status" value="1"/>
</dbReference>
<dbReference type="EC" id="1.2.1.84" evidence="11"/>
<dbReference type="GO" id="GO:0080019">
    <property type="term" value="F:alcohol-forming very long-chain fatty acyl-CoA reductase activity"/>
    <property type="evidence" value="ECO:0007669"/>
    <property type="project" value="InterPro"/>
</dbReference>
<evidence type="ECO:0000256" key="4">
    <source>
        <dbReference type="ARBA" id="ARBA00022448"/>
    </source>
</evidence>
<evidence type="ECO:0000256" key="7">
    <source>
        <dbReference type="ARBA" id="ARBA00022927"/>
    </source>
</evidence>
<dbReference type="InterPro" id="IPR012336">
    <property type="entry name" value="Thioredoxin-like_fold"/>
</dbReference>
<comment type="similarity">
    <text evidence="3">Belongs to the YIF1 family.</text>
</comment>
<keyword evidence="11" id="KW-0444">Lipid biosynthesis</keyword>
<evidence type="ECO:0000259" key="12">
    <source>
        <dbReference type="Pfam" id="PF07993"/>
    </source>
</evidence>
<dbReference type="OrthoDB" id="5835136at2759"/>
<proteinExistence type="inferred from homology"/>
<keyword evidence="8" id="KW-1133">Transmembrane helix</keyword>
<accession>A0A8K0E3F7</accession>
<dbReference type="Pfam" id="PF07993">
    <property type="entry name" value="NAD_binding_4"/>
    <property type="match status" value="1"/>
</dbReference>
<keyword evidence="7" id="KW-0653">Protein transport</keyword>
<feature type="domain" description="Thioester reductase (TE)" evidence="12">
    <location>
        <begin position="272"/>
        <end position="510"/>
    </location>
</feature>
<dbReference type="Gene3D" id="3.40.50.720">
    <property type="entry name" value="NAD(P)-binding Rossmann-like Domain"/>
    <property type="match status" value="2"/>
</dbReference>
<keyword evidence="6" id="KW-0256">Endoplasmic reticulum</keyword>
<evidence type="ECO:0000256" key="8">
    <source>
        <dbReference type="ARBA" id="ARBA00022989"/>
    </source>
</evidence>
<evidence type="ECO:0000256" key="10">
    <source>
        <dbReference type="ARBA" id="ARBA00023136"/>
    </source>
</evidence>
<evidence type="ECO:0000256" key="2">
    <source>
        <dbReference type="ARBA" id="ARBA00004653"/>
    </source>
</evidence>
<evidence type="ECO:0000256" key="3">
    <source>
        <dbReference type="ARBA" id="ARBA00009727"/>
    </source>
</evidence>
<evidence type="ECO:0000259" key="13">
    <source>
        <dbReference type="Pfam" id="PF17172"/>
    </source>
</evidence>
<dbReference type="Proteomes" id="UP000796880">
    <property type="component" value="Unassembled WGS sequence"/>
</dbReference>
<dbReference type="InterPro" id="IPR036291">
    <property type="entry name" value="NAD(P)-bd_dom_sf"/>
</dbReference>
<keyword evidence="11" id="KW-0521">NADP</keyword>
<dbReference type="PANTHER" id="PTHR11011:SF84">
    <property type="entry name" value="ACYL-COA REDUCTASE-LIKE PROTEIN, PUTATIVE-RELATED"/>
    <property type="match status" value="1"/>
</dbReference>
<keyword evidence="4" id="KW-0813">Transport</keyword>
<dbReference type="InterPro" id="IPR013120">
    <property type="entry name" value="FAR_NAD-bd"/>
</dbReference>
<feature type="domain" description="Thioredoxin-like fold" evidence="13">
    <location>
        <begin position="26"/>
        <end position="93"/>
    </location>
</feature>
<dbReference type="GO" id="GO:0000139">
    <property type="term" value="C:Golgi membrane"/>
    <property type="evidence" value="ECO:0007669"/>
    <property type="project" value="UniProtKB-SubCell"/>
</dbReference>
<dbReference type="InterPro" id="IPR026055">
    <property type="entry name" value="FAR"/>
</dbReference>
<dbReference type="GO" id="GO:0006888">
    <property type="term" value="P:endoplasmic reticulum to Golgi vesicle-mediated transport"/>
    <property type="evidence" value="ECO:0007669"/>
    <property type="project" value="InterPro"/>
</dbReference>
<dbReference type="GO" id="GO:0010345">
    <property type="term" value="P:suberin biosynthetic process"/>
    <property type="evidence" value="ECO:0007669"/>
    <property type="project" value="TreeGrafter"/>
</dbReference>
<sequence>MESESIVRFLENKTILITGATGFLGKNQIPYVAYGDYVAYNNEKGGMIEILKEDGIVDLDIKFYSVTEWISMKAMISSCLADAITYELWVGSDGRTAQEIYYLDLPLPIGKALFFKQIHIVKQQLGMTKDNAKQKEEETSRYLSDPQYYFQVNDQYMRNKLKVVLFPFLHRGHWTRISKLVGGRLSYKPQIYDINAPDLYIPFMEFGTYVVLAVVKMQGRFEMERKVKILLELHERQFDSFERMVDGIEGGNDTGDGDTSNQGKELFKVLREKWDTNFDSFISIKVAAISGDVSFENLGLKDAQLRELLWKEIDIIIHSAATTNFDGRYDVPLGTNTLGVLHVLGFAKECIKLQMLVHVSTAYVCGERERIIPEDAVFYTGKTIKTSSKLDSKEEQKLVEDKLSKLQAQNESQDTITAIMRDFGIQRARLYGWPNTYVFTKAMGEICLKEYKDVNVPLVTIRPAMVTSSYKEPFPGWIEGLRTVDGVIGAYRKGQLKSFLGSAMSILHLVS</sequence>
<dbReference type="Pfam" id="PF03878">
    <property type="entry name" value="YIF1"/>
    <property type="match status" value="1"/>
</dbReference>
<comment type="function">
    <text evidence="11">Catalyzes the reduction of fatty acyl-CoA to fatty alcohols.</text>
</comment>
<dbReference type="AlphaFoldDB" id="A0A8K0E3F7"/>
<dbReference type="GO" id="GO:0035336">
    <property type="term" value="P:long-chain fatty-acyl-CoA metabolic process"/>
    <property type="evidence" value="ECO:0007669"/>
    <property type="project" value="TreeGrafter"/>
</dbReference>
<keyword evidence="11" id="KW-0443">Lipid metabolism</keyword>
<comment type="catalytic activity">
    <reaction evidence="11">
        <text>a long-chain fatty acyl-CoA + 2 NADPH + 2 H(+) = a long-chain primary fatty alcohol + 2 NADP(+) + CoA</text>
        <dbReference type="Rhea" id="RHEA:52716"/>
        <dbReference type="ChEBI" id="CHEBI:15378"/>
        <dbReference type="ChEBI" id="CHEBI:57287"/>
        <dbReference type="ChEBI" id="CHEBI:57783"/>
        <dbReference type="ChEBI" id="CHEBI:58349"/>
        <dbReference type="ChEBI" id="CHEBI:77396"/>
        <dbReference type="ChEBI" id="CHEBI:83139"/>
        <dbReference type="EC" id="1.2.1.84"/>
    </reaction>
</comment>
<dbReference type="PANTHER" id="PTHR11011">
    <property type="entry name" value="MALE STERILITY PROTEIN 2-RELATED"/>
    <property type="match status" value="1"/>
</dbReference>
<evidence type="ECO:0000256" key="5">
    <source>
        <dbReference type="ARBA" id="ARBA00022692"/>
    </source>
</evidence>
<protein>
    <recommendedName>
        <fullName evidence="11">Fatty acyl-CoA reductase</fullName>
        <ecNumber evidence="11">1.2.1.84</ecNumber>
    </recommendedName>
</protein>
<reference evidence="14" key="1">
    <citation type="submission" date="2020-03" db="EMBL/GenBank/DDBJ databases">
        <title>A high-quality chromosome-level genome assembly of a woody plant with both climbing and erect habits, Rhamnella rubrinervis.</title>
        <authorList>
            <person name="Lu Z."/>
            <person name="Yang Y."/>
            <person name="Zhu X."/>
            <person name="Sun Y."/>
        </authorList>
    </citation>
    <scope>NUCLEOTIDE SEQUENCE</scope>
    <source>
        <strain evidence="14">BYM</strain>
        <tissue evidence="14">Leaf</tissue>
    </source>
</reference>
<evidence type="ECO:0000256" key="1">
    <source>
        <dbReference type="ARBA" id="ARBA00004477"/>
    </source>
</evidence>
<dbReference type="Pfam" id="PF17172">
    <property type="entry name" value="GST_N_4"/>
    <property type="match status" value="1"/>
</dbReference>
<keyword evidence="10" id="KW-0472">Membrane</keyword>
<keyword evidence="11" id="KW-0560">Oxidoreductase</keyword>
<evidence type="ECO:0000256" key="6">
    <source>
        <dbReference type="ARBA" id="ARBA00022824"/>
    </source>
</evidence>
<dbReference type="GO" id="GO:0005789">
    <property type="term" value="C:endoplasmic reticulum membrane"/>
    <property type="evidence" value="ECO:0007669"/>
    <property type="project" value="UniProtKB-SubCell"/>
</dbReference>
<keyword evidence="5" id="KW-0812">Transmembrane</keyword>
<dbReference type="EMBL" id="VOIH02000007">
    <property type="protein sequence ID" value="KAF3441546.1"/>
    <property type="molecule type" value="Genomic_DNA"/>
</dbReference>
<organism evidence="14 15">
    <name type="scientific">Rhamnella rubrinervis</name>
    <dbReference type="NCBI Taxonomy" id="2594499"/>
    <lineage>
        <taxon>Eukaryota</taxon>
        <taxon>Viridiplantae</taxon>
        <taxon>Streptophyta</taxon>
        <taxon>Embryophyta</taxon>
        <taxon>Tracheophyta</taxon>
        <taxon>Spermatophyta</taxon>
        <taxon>Magnoliopsida</taxon>
        <taxon>eudicotyledons</taxon>
        <taxon>Gunneridae</taxon>
        <taxon>Pentapetalae</taxon>
        <taxon>rosids</taxon>
        <taxon>fabids</taxon>
        <taxon>Rosales</taxon>
        <taxon>Rhamnaceae</taxon>
        <taxon>rhamnoid group</taxon>
        <taxon>Rhamneae</taxon>
        <taxon>Rhamnella</taxon>
    </lineage>
</organism>
<gene>
    <name evidence="14" type="ORF">FNV43_RR15460</name>
</gene>
<dbReference type="GO" id="GO:0015031">
    <property type="term" value="P:protein transport"/>
    <property type="evidence" value="ECO:0007669"/>
    <property type="project" value="UniProtKB-KW"/>
</dbReference>
<evidence type="ECO:0000256" key="11">
    <source>
        <dbReference type="RuleBase" id="RU363097"/>
    </source>
</evidence>
<comment type="similarity">
    <text evidence="11">Belongs to the fatty acyl-CoA reductase family.</text>
</comment>
<evidence type="ECO:0000313" key="14">
    <source>
        <dbReference type="EMBL" id="KAF3441546.1"/>
    </source>
</evidence>
<dbReference type="InterPro" id="IPR005578">
    <property type="entry name" value="Yif1_fam"/>
</dbReference>
<comment type="subcellular location">
    <subcellularLocation>
        <location evidence="1">Endoplasmic reticulum membrane</location>
        <topology evidence="1">Multi-pass membrane protein</topology>
    </subcellularLocation>
    <subcellularLocation>
        <location evidence="2">Golgi apparatus membrane</location>
        <topology evidence="2">Multi-pass membrane protein</topology>
    </subcellularLocation>
</comment>
<name>A0A8K0E3F7_9ROSA</name>
<evidence type="ECO:0000313" key="15">
    <source>
        <dbReference type="Proteomes" id="UP000796880"/>
    </source>
</evidence>
<dbReference type="GO" id="GO:0102965">
    <property type="term" value="F:alcohol-forming long-chain fatty acyl-CoA reductase activity"/>
    <property type="evidence" value="ECO:0007669"/>
    <property type="project" value="UniProtKB-EC"/>
</dbReference>
<keyword evidence="15" id="KW-1185">Reference proteome</keyword>
<keyword evidence="9" id="KW-0333">Golgi apparatus</keyword>
<comment type="caution">
    <text evidence="14">The sequence shown here is derived from an EMBL/GenBank/DDBJ whole genome shotgun (WGS) entry which is preliminary data.</text>
</comment>
<evidence type="ECO:0000256" key="9">
    <source>
        <dbReference type="ARBA" id="ARBA00023034"/>
    </source>
</evidence>